<feature type="region of interest" description="Disordered" evidence="1">
    <location>
        <begin position="595"/>
        <end position="615"/>
    </location>
</feature>
<name>A0A9D4TV20_CHLVU</name>
<keyword evidence="3" id="KW-1185">Reference proteome</keyword>
<feature type="compositionally biased region" description="Low complexity" evidence="1">
    <location>
        <begin position="112"/>
        <end position="135"/>
    </location>
</feature>
<feature type="compositionally biased region" description="Pro residues" evidence="1">
    <location>
        <begin position="894"/>
        <end position="903"/>
    </location>
</feature>
<feature type="compositionally biased region" description="Low complexity" evidence="1">
    <location>
        <begin position="769"/>
        <end position="785"/>
    </location>
</feature>
<feature type="region of interest" description="Disordered" evidence="1">
    <location>
        <begin position="108"/>
        <end position="155"/>
    </location>
</feature>
<evidence type="ECO:0008006" key="4">
    <source>
        <dbReference type="Google" id="ProtNLM"/>
    </source>
</evidence>
<feature type="region of interest" description="Disordered" evidence="1">
    <location>
        <begin position="1449"/>
        <end position="1475"/>
    </location>
</feature>
<evidence type="ECO:0000313" key="2">
    <source>
        <dbReference type="EMBL" id="KAI3435714.1"/>
    </source>
</evidence>
<feature type="compositionally biased region" description="Low complexity" evidence="1">
    <location>
        <begin position="262"/>
        <end position="271"/>
    </location>
</feature>
<reference evidence="2" key="2">
    <citation type="submission" date="2020-11" db="EMBL/GenBank/DDBJ databases">
        <authorList>
            <person name="Cecchin M."/>
            <person name="Marcolungo L."/>
            <person name="Rossato M."/>
            <person name="Girolomoni L."/>
            <person name="Cosentino E."/>
            <person name="Cuine S."/>
            <person name="Li-Beisson Y."/>
            <person name="Delledonne M."/>
            <person name="Ballottari M."/>
        </authorList>
    </citation>
    <scope>NUCLEOTIDE SEQUENCE</scope>
    <source>
        <strain evidence="2">211/11P</strain>
        <tissue evidence="2">Whole cell</tissue>
    </source>
</reference>
<dbReference type="EMBL" id="SIDB01000002">
    <property type="protein sequence ID" value="KAI3435714.1"/>
    <property type="molecule type" value="Genomic_DNA"/>
</dbReference>
<feature type="region of interest" description="Disordered" evidence="1">
    <location>
        <begin position="383"/>
        <end position="403"/>
    </location>
</feature>
<feature type="region of interest" description="Disordered" evidence="1">
    <location>
        <begin position="262"/>
        <end position="289"/>
    </location>
</feature>
<dbReference type="OrthoDB" id="20828at2759"/>
<feature type="region of interest" description="Disordered" evidence="1">
    <location>
        <begin position="882"/>
        <end position="903"/>
    </location>
</feature>
<proteinExistence type="predicted"/>
<dbReference type="PANTHER" id="PTHR46567">
    <property type="entry name" value="MEDIATOR OF RNA POLYMERASE II TRANSCRIPTION SUBUNIT 12"/>
    <property type="match status" value="1"/>
</dbReference>
<dbReference type="PANTHER" id="PTHR46567:SF1">
    <property type="entry name" value="MEDIATOR OF RNA POLYMERASE II TRANSCRIPTION SUBUNIT 12"/>
    <property type="match status" value="1"/>
</dbReference>
<dbReference type="Proteomes" id="UP001055712">
    <property type="component" value="Unassembled WGS sequence"/>
</dbReference>
<comment type="caution">
    <text evidence="2">The sequence shown here is derived from an EMBL/GenBank/DDBJ whole genome shotgun (WGS) entry which is preliminary data.</text>
</comment>
<gene>
    <name evidence="2" type="ORF">D9Q98_001772</name>
</gene>
<organism evidence="2 3">
    <name type="scientific">Chlorella vulgaris</name>
    <name type="common">Green alga</name>
    <dbReference type="NCBI Taxonomy" id="3077"/>
    <lineage>
        <taxon>Eukaryota</taxon>
        <taxon>Viridiplantae</taxon>
        <taxon>Chlorophyta</taxon>
        <taxon>core chlorophytes</taxon>
        <taxon>Trebouxiophyceae</taxon>
        <taxon>Chlorellales</taxon>
        <taxon>Chlorellaceae</taxon>
        <taxon>Chlorella clade</taxon>
        <taxon>Chlorella</taxon>
    </lineage>
</organism>
<feature type="region of interest" description="Disordered" evidence="1">
    <location>
        <begin position="754"/>
        <end position="797"/>
    </location>
</feature>
<protein>
    <recommendedName>
        <fullName evidence="4">Mediator of RNA polymerase II transcription subunit 12</fullName>
    </recommendedName>
</protein>
<accession>A0A9D4TV20</accession>
<evidence type="ECO:0000256" key="1">
    <source>
        <dbReference type="SAM" id="MobiDB-lite"/>
    </source>
</evidence>
<feature type="compositionally biased region" description="Low complexity" evidence="1">
    <location>
        <begin position="1449"/>
        <end position="1461"/>
    </location>
</feature>
<evidence type="ECO:0000313" key="3">
    <source>
        <dbReference type="Proteomes" id="UP001055712"/>
    </source>
</evidence>
<reference evidence="2" key="1">
    <citation type="journal article" date="2019" name="Plant J.">
        <title>Chlorella vulgaris genome assembly and annotation reveals the molecular basis for metabolic acclimation to high light conditions.</title>
        <authorList>
            <person name="Cecchin M."/>
            <person name="Marcolungo L."/>
            <person name="Rossato M."/>
            <person name="Girolomoni L."/>
            <person name="Cosentino E."/>
            <person name="Cuine S."/>
            <person name="Li-Beisson Y."/>
            <person name="Delledonne M."/>
            <person name="Ballottari M."/>
        </authorList>
    </citation>
    <scope>NUCLEOTIDE SEQUENCE</scope>
    <source>
        <strain evidence="2">211/11P</strain>
    </source>
</reference>
<feature type="compositionally biased region" description="Low complexity" evidence="1">
    <location>
        <begin position="882"/>
        <end position="893"/>
    </location>
</feature>
<sequence>MATGGPSRPLSDALGQPDVFPHLQGCLEDALTPDALLHGYRHSVAGAVGFTPHRELALTLTDQPPAFYSSTSLSYWRKSLRQQLQGPARQLAAKRKAHILYDQPVEATGRDAGSSAVPAGPGAGGTALPAGGLASLPPPRFPLQPSRSQGGKEGVETGVAEQLAAAGAPPLRTLGWGDGGQQLPLSLPFARQLEVLADAAVPLPRALWLLRVTALNRARPAGWCGAADVQQRSRQLTEELLAFLEAAAAAAAQTAGVVAGRPPRPAAAAGVQPEEPSLGTASKGGTADTQDGALTHWQYGLRLAGHCCSAGLLDGAKVAEWAASARVLLPLSSARRQEVLALLQQCLRATPLAQQQVLALAELCLRSAEAAATATDASTVSAAAASTSEQQQRHQQAQQVQQAGRQQEAQELRALLLQAAEQLLVLHPAAFVAADDALLQPLEASGAGSCSAAVGGEVKAARQRLSRSLHARVLHWTDDKAMQLLDAQLQAGASMAQASSALHKLVSTQPGAEAGEGPPSGGIMQTTRLICEWAVAAPSADFGVALVRAAAAPEPQGQEQLQQWHAGEQLDGAAALAPERVLYAVSLLQALQADLQAPPPPRPEDGDRASTTASPLQGAIQSWLSRCGGQPHQQPWQRQRVLHLTLLLAEAGLLCPAALLQSLLASGELRTAAAPVGSGSDGTAADGSFQLELLRQLHPLLEYPTLAGTTASSGGQAWPLARLRYAAARNAVLLQSTPAAGRGSFVGAHARLATGTPSREERGWQKMVQAASGDSDTQSSDSSAGGMPGAGGPAQPQAVWQDPALRDLQGHLLALLGLPHARLAAGAAADATASPASPASAPALEQLLQQVRRLEPWQQRHTAAALLAAAKAFLASTDSGARAAGGRASTPISGSPPPLSPGSPPAAGWVLQLLAVLQACCGRREVLSLLATCLNLLQRAVAAAVRAAAATGSSGQQREQALADCMDAAQRGWQQRSSVQPALLFSLLSAQGASLAAADISVKLLPMLAGGVWRLQQPWQQQAARSTLAGQLHLAAELLALPGASPQQWLAKMSEQHGASHWVVTMLQRQAAVLAARAGSAAAASSASSQQAAAQQLQAAGELLESFGQRAAQVQAGSRAGAEAGTAGGTAASGQHGMPAAAASSAVGLLLAPVPQPGSEADPWEAASLAAVQHSLSPAALPAVLKQLASRSSSAPGSPDLQHQLAALAPAASRALLSDPQQAYASLQQLQQHLPTAGSSSPAAAPWQLALALFASSSGLGAHAGGPALLKLSSAGAMAAAVAAATPTTARCAWLLLRLLLDEQQWQGGHRLAEAEKALAQRAARQAILRPASAAALAATLCSLSPSAAAGQQLLHEIEGLLRLPVVQLARQAAAPGSSWHRLHPATTPALGPAASADVPVAAPPFDAEQGVADAALVCLSSGSSGERQHAFAQQLIRQLAALADLLHQQQHHSTQEQPQPQVVPAPPLDGSPASPAAAQVSVWMRLSLLLPLLPLIYKHRAADSGGGLRGQLLLALLRLLAAPAINADASLAVADAPANQPAAAVAAAAAAAAAAGEPLSQRLLHLLRALLVGGWASWMRLQGGKLRDVPPYEHSRQLAAEVAALPLSPSLHAAVVGALPLALQQGLMTVPSCLAVSAAAPARGREQQRAAPGGRGSASSSSKCSTLVLDPWLLLEGGSAVASSADAITATGPPAAELQAAVPPWLEGAVKRRRRDLCYMPGGPVEAEVPPRSLEDQLGL</sequence>